<keyword evidence="1" id="KW-0812">Transmembrane</keyword>
<sequence length="138" mass="16018">MYNASLYVSEKMHPIDHFICKFCNDLVYIHIIGCLNMVYSTHFFLEMRFRGSSAIEAVVPLKDTVPLLPNLGIRGFNFFSIYAKSKGLRCGLLPNHPVIIIRFTNKRKSLKWIYGPSFYGIPSEEKDMIWLSHWKLGN</sequence>
<keyword evidence="1" id="KW-1133">Transmembrane helix</keyword>
<protein>
    <submittedName>
        <fullName evidence="2">Uncharacterized protein</fullName>
    </submittedName>
</protein>
<comment type="caution">
    <text evidence="2">The sequence shown here is derived from an EMBL/GenBank/DDBJ whole genome shotgun (WGS) entry which is preliminary data.</text>
</comment>
<organism evidence="2 3">
    <name type="scientific">Rosa chinensis</name>
    <name type="common">China rose</name>
    <dbReference type="NCBI Taxonomy" id="74649"/>
    <lineage>
        <taxon>Eukaryota</taxon>
        <taxon>Viridiplantae</taxon>
        <taxon>Streptophyta</taxon>
        <taxon>Embryophyta</taxon>
        <taxon>Tracheophyta</taxon>
        <taxon>Spermatophyta</taxon>
        <taxon>Magnoliopsida</taxon>
        <taxon>eudicotyledons</taxon>
        <taxon>Gunneridae</taxon>
        <taxon>Pentapetalae</taxon>
        <taxon>rosids</taxon>
        <taxon>fabids</taxon>
        <taxon>Rosales</taxon>
        <taxon>Rosaceae</taxon>
        <taxon>Rosoideae</taxon>
        <taxon>Rosoideae incertae sedis</taxon>
        <taxon>Rosa</taxon>
    </lineage>
</organism>
<evidence type="ECO:0000313" key="2">
    <source>
        <dbReference type="EMBL" id="PRQ57438.1"/>
    </source>
</evidence>
<proteinExistence type="predicted"/>
<dbReference type="Gramene" id="PRQ57438">
    <property type="protein sequence ID" value="PRQ57438"/>
    <property type="gene ID" value="RchiOBHm_Chr1g0348331"/>
</dbReference>
<dbReference type="AlphaFoldDB" id="A0A2P6SFJ3"/>
<name>A0A2P6SFJ3_ROSCH</name>
<dbReference type="EMBL" id="PDCK01000039">
    <property type="protein sequence ID" value="PRQ57438.1"/>
    <property type="molecule type" value="Genomic_DNA"/>
</dbReference>
<reference evidence="2 3" key="1">
    <citation type="journal article" date="2018" name="Nat. Genet.">
        <title>The Rosa genome provides new insights in the design of modern roses.</title>
        <authorList>
            <person name="Bendahmane M."/>
        </authorList>
    </citation>
    <scope>NUCLEOTIDE SEQUENCE [LARGE SCALE GENOMIC DNA]</scope>
    <source>
        <strain evidence="3">cv. Old Blush</strain>
    </source>
</reference>
<accession>A0A2P6SFJ3</accession>
<feature type="transmembrane region" description="Helical" evidence="1">
    <location>
        <begin position="26"/>
        <end position="45"/>
    </location>
</feature>
<evidence type="ECO:0000256" key="1">
    <source>
        <dbReference type="SAM" id="Phobius"/>
    </source>
</evidence>
<keyword evidence="1" id="KW-0472">Membrane</keyword>
<gene>
    <name evidence="2" type="ORF">RchiOBHm_Chr1g0348331</name>
</gene>
<evidence type="ECO:0000313" key="3">
    <source>
        <dbReference type="Proteomes" id="UP000238479"/>
    </source>
</evidence>
<dbReference type="Proteomes" id="UP000238479">
    <property type="component" value="Chromosome 1"/>
</dbReference>
<keyword evidence="3" id="KW-1185">Reference proteome</keyword>